<name>A0A2U8FD71_9HELI</name>
<proteinExistence type="predicted"/>
<keyword evidence="1" id="KW-1133">Transmembrane helix</keyword>
<gene>
    <name evidence="2" type="ORF">CDV25_04330</name>
</gene>
<feature type="transmembrane region" description="Helical" evidence="1">
    <location>
        <begin position="6"/>
        <end position="26"/>
    </location>
</feature>
<protein>
    <submittedName>
        <fullName evidence="2">Uncharacterized protein</fullName>
    </submittedName>
</protein>
<feature type="transmembrane region" description="Helical" evidence="1">
    <location>
        <begin position="102"/>
        <end position="125"/>
    </location>
</feature>
<organism evidence="2 3">
    <name type="scientific">Helicobacter apodemus</name>
    <dbReference type="NCBI Taxonomy" id="135569"/>
    <lineage>
        <taxon>Bacteria</taxon>
        <taxon>Pseudomonadati</taxon>
        <taxon>Campylobacterota</taxon>
        <taxon>Epsilonproteobacteria</taxon>
        <taxon>Campylobacterales</taxon>
        <taxon>Helicobacteraceae</taxon>
        <taxon>Helicobacter</taxon>
    </lineage>
</organism>
<evidence type="ECO:0000313" key="2">
    <source>
        <dbReference type="EMBL" id="AWI34086.1"/>
    </source>
</evidence>
<dbReference type="Proteomes" id="UP000244890">
    <property type="component" value="Chromosome"/>
</dbReference>
<dbReference type="AlphaFoldDB" id="A0A2U8FD71"/>
<feature type="transmembrane region" description="Helical" evidence="1">
    <location>
        <begin position="47"/>
        <end position="64"/>
    </location>
</feature>
<keyword evidence="1" id="KW-0812">Transmembrane</keyword>
<accession>A0A2U8FD71</accession>
<sequence>MVGLWVINIIIIIDNCVMQCRFLRAYKTSWKLFFKRLLRIKNNEKKVFILTFSLFFMLFILSALSQNLAIMGGFIVATMILPPSIGYLYLPSLRKLPITPFLVIIMGLLVYLVLDIFLSFMFYAVGDIFARFNL</sequence>
<dbReference type="EMBL" id="CP021886">
    <property type="protein sequence ID" value="AWI34086.1"/>
    <property type="molecule type" value="Genomic_DNA"/>
</dbReference>
<reference evidence="2 3" key="1">
    <citation type="submission" date="2017-06" db="EMBL/GenBank/DDBJ databases">
        <title>Complete genome of Helicobacter apodemus.</title>
        <authorList>
            <person name="Cho S."/>
        </authorList>
    </citation>
    <scope>NUCLEOTIDE SEQUENCE [LARGE SCALE GENOMIC DNA]</scope>
    <source>
        <strain evidence="3">SNUVETPUB-15-01</strain>
    </source>
</reference>
<keyword evidence="1" id="KW-0472">Membrane</keyword>
<evidence type="ECO:0000256" key="1">
    <source>
        <dbReference type="SAM" id="Phobius"/>
    </source>
</evidence>
<dbReference type="KEGG" id="had:CDV25_04330"/>
<evidence type="ECO:0000313" key="3">
    <source>
        <dbReference type="Proteomes" id="UP000244890"/>
    </source>
</evidence>
<feature type="transmembrane region" description="Helical" evidence="1">
    <location>
        <begin position="70"/>
        <end position="90"/>
    </location>
</feature>